<protein>
    <submittedName>
        <fullName evidence="2">Uncharacterized protein</fullName>
    </submittedName>
</protein>
<dbReference type="AlphaFoldDB" id="A0A6N4TIT8"/>
<proteinExistence type="predicted"/>
<reference evidence="3" key="1">
    <citation type="submission" date="2019-05" db="EMBL/GenBank/DDBJ databases">
        <title>Complete genome sequencing of Absiella argi strain JCM 30884.</title>
        <authorList>
            <person name="Sakamoto M."/>
            <person name="Murakami T."/>
            <person name="Mori H."/>
        </authorList>
    </citation>
    <scope>NUCLEOTIDE SEQUENCE [LARGE SCALE GENOMIC DNA]</scope>
    <source>
        <strain evidence="3">JCM 30884</strain>
    </source>
</reference>
<dbReference type="Proteomes" id="UP000464754">
    <property type="component" value="Chromosome"/>
</dbReference>
<sequence>MDRYLKEQQEKTLKKLTKAIDNYNEKEDEVIEKFMRNEPVENEMEMMELDDSQMVAYLLMVRQRKMDLVSSLLHACRDLLNIIYERKLTPEETAVLQSVYRGLYVCSDLGSDEIEK</sequence>
<evidence type="ECO:0000313" key="3">
    <source>
        <dbReference type="Proteomes" id="UP000464754"/>
    </source>
</evidence>
<evidence type="ECO:0000313" key="2">
    <source>
        <dbReference type="EMBL" id="BBK22627.1"/>
    </source>
</evidence>
<evidence type="ECO:0000256" key="1">
    <source>
        <dbReference type="SAM" id="Coils"/>
    </source>
</evidence>
<organism evidence="2 3">
    <name type="scientific">Amedibacterium intestinale</name>
    <dbReference type="NCBI Taxonomy" id="2583452"/>
    <lineage>
        <taxon>Bacteria</taxon>
        <taxon>Bacillati</taxon>
        <taxon>Bacillota</taxon>
        <taxon>Erysipelotrichia</taxon>
        <taxon>Erysipelotrichales</taxon>
        <taxon>Erysipelotrichaceae</taxon>
        <taxon>Amedibacterium</taxon>
    </lineage>
</organism>
<dbReference type="RefSeq" id="WP_163051946.1">
    <property type="nucleotide sequence ID" value="NZ_AP019695.1"/>
</dbReference>
<keyword evidence="3" id="KW-1185">Reference proteome</keyword>
<name>A0A6N4TIT8_9FIRM</name>
<gene>
    <name evidence="2" type="ORF">Aargi30884_15300</name>
</gene>
<dbReference type="KEGG" id="aarg:Aargi30884_15300"/>
<dbReference type="EMBL" id="AP019695">
    <property type="protein sequence ID" value="BBK22627.1"/>
    <property type="molecule type" value="Genomic_DNA"/>
</dbReference>
<keyword evidence="1" id="KW-0175">Coiled coil</keyword>
<feature type="coiled-coil region" evidence="1">
    <location>
        <begin position="6"/>
        <end position="33"/>
    </location>
</feature>
<accession>A0A6N4TIT8</accession>